<evidence type="ECO:0000259" key="1">
    <source>
        <dbReference type="PROSITE" id="PS50229"/>
    </source>
</evidence>
<dbReference type="WBParaSite" id="ALUE_0000709001-mRNA-1">
    <property type="protein sequence ID" value="ALUE_0000709001-mRNA-1"/>
    <property type="gene ID" value="ALUE_0000709001"/>
</dbReference>
<keyword evidence="2" id="KW-1185">Reference proteome</keyword>
<reference evidence="3" key="1">
    <citation type="submission" date="2017-02" db="UniProtKB">
        <authorList>
            <consortium name="WormBaseParasite"/>
        </authorList>
    </citation>
    <scope>IDENTIFICATION</scope>
</reference>
<evidence type="ECO:0000313" key="3">
    <source>
        <dbReference type="WBParaSite" id="ALUE_0000709001-mRNA-1"/>
    </source>
</evidence>
<dbReference type="Proteomes" id="UP000036681">
    <property type="component" value="Unplaced"/>
</dbReference>
<dbReference type="InterPro" id="IPR011993">
    <property type="entry name" value="PH-like_dom_sf"/>
</dbReference>
<evidence type="ECO:0000313" key="2">
    <source>
        <dbReference type="Proteomes" id="UP000036681"/>
    </source>
</evidence>
<feature type="domain" description="WH1" evidence="1">
    <location>
        <begin position="22"/>
        <end position="133"/>
    </location>
</feature>
<dbReference type="SMART" id="SM00461">
    <property type="entry name" value="WH1"/>
    <property type="match status" value="1"/>
</dbReference>
<dbReference type="SUPFAM" id="SSF50729">
    <property type="entry name" value="PH domain-like"/>
    <property type="match status" value="1"/>
</dbReference>
<name>A0A0M3HVR1_ASCLU</name>
<sequence>MRRENVPSSYVGVEINNAIFGLLGVKSFSLATGFAEIFSANEQQDGWLKLGAGVICYVKDYSQRNVSLRVFNVDGQVREIWNTSVAPEDLFFKDTPNFVMLSRSDGMLIGINFTHSDEAEGFFAKVQQLQSRRPQRLISNVDDDEETIESAPVPVTQSSAARCDARRISSDAFRDELSAVIMRNRDRALLRTTIPSRVSSVTVKWMHEGTYRRFTLSYDDECDAYQALIDELSRFKSNFNGRLEWNGNNSSTETVYFQEEITSQQC</sequence>
<dbReference type="Gene3D" id="2.30.29.30">
    <property type="entry name" value="Pleckstrin-homology domain (PH domain)/Phosphotyrosine-binding domain (PTB)"/>
    <property type="match status" value="1"/>
</dbReference>
<protein>
    <submittedName>
        <fullName evidence="3">WH1 domain-containing protein</fullName>
    </submittedName>
</protein>
<proteinExistence type="predicted"/>
<organism evidence="2 3">
    <name type="scientific">Ascaris lumbricoides</name>
    <name type="common">Giant roundworm</name>
    <dbReference type="NCBI Taxonomy" id="6252"/>
    <lineage>
        <taxon>Eukaryota</taxon>
        <taxon>Metazoa</taxon>
        <taxon>Ecdysozoa</taxon>
        <taxon>Nematoda</taxon>
        <taxon>Chromadorea</taxon>
        <taxon>Rhabditida</taxon>
        <taxon>Spirurina</taxon>
        <taxon>Ascaridomorpha</taxon>
        <taxon>Ascaridoidea</taxon>
        <taxon>Ascarididae</taxon>
        <taxon>Ascaris</taxon>
    </lineage>
</organism>
<dbReference type="AlphaFoldDB" id="A0A0M3HVR1"/>
<dbReference type="InterPro" id="IPR000697">
    <property type="entry name" value="WH1/EVH1_dom"/>
</dbReference>
<dbReference type="PROSITE" id="PS50229">
    <property type="entry name" value="WH1"/>
    <property type="match status" value="1"/>
</dbReference>
<accession>A0A0M3HVR1</accession>
<dbReference type="Pfam" id="PF00568">
    <property type="entry name" value="WH1"/>
    <property type="match status" value="1"/>
</dbReference>